<dbReference type="Gene3D" id="3.40.50.300">
    <property type="entry name" value="P-loop containing nucleotide triphosphate hydrolases"/>
    <property type="match status" value="2"/>
</dbReference>
<evidence type="ECO:0000256" key="2">
    <source>
        <dbReference type="ARBA" id="ARBA00022679"/>
    </source>
</evidence>
<keyword evidence="8" id="KW-1185">Reference proteome</keyword>
<organism evidence="7 8">
    <name type="scientific">Alteromonas sediminis</name>
    <dbReference type="NCBI Taxonomy" id="2259342"/>
    <lineage>
        <taxon>Bacteria</taxon>
        <taxon>Pseudomonadati</taxon>
        <taxon>Pseudomonadota</taxon>
        <taxon>Gammaproteobacteria</taxon>
        <taxon>Alteromonadales</taxon>
        <taxon>Alteromonadaceae</taxon>
        <taxon>Alteromonas/Salinimonas group</taxon>
        <taxon>Alteromonas</taxon>
    </lineage>
</organism>
<keyword evidence="6" id="KW-0325">Glycoprotein</keyword>
<keyword evidence="3" id="KW-0812">Transmembrane</keyword>
<evidence type="ECO:0000256" key="3">
    <source>
        <dbReference type="ARBA" id="ARBA00022692"/>
    </source>
</evidence>
<evidence type="ECO:0000256" key="1">
    <source>
        <dbReference type="ARBA" id="ARBA00004167"/>
    </source>
</evidence>
<dbReference type="OrthoDB" id="7981249at2"/>
<dbReference type="AlphaFoldDB" id="A0A3N5YBX8"/>
<dbReference type="GO" id="GO:0016020">
    <property type="term" value="C:membrane"/>
    <property type="evidence" value="ECO:0007669"/>
    <property type="project" value="UniProtKB-SubCell"/>
</dbReference>
<evidence type="ECO:0000313" key="7">
    <source>
        <dbReference type="EMBL" id="RPJ66635.1"/>
    </source>
</evidence>
<reference evidence="7 8" key="1">
    <citation type="submission" date="2018-11" db="EMBL/GenBank/DDBJ databases">
        <authorList>
            <person name="Ye M.-Q."/>
            <person name="Du Z.-J."/>
        </authorList>
    </citation>
    <scope>NUCLEOTIDE SEQUENCE [LARGE SCALE GENOMIC DNA]</scope>
    <source>
        <strain evidence="7 8">U0105</strain>
    </source>
</reference>
<comment type="subcellular location">
    <subcellularLocation>
        <location evidence="1">Membrane</location>
        <topology evidence="1">Single-pass membrane protein</topology>
    </subcellularLocation>
</comment>
<accession>A0A3N5YBX8</accession>
<proteinExistence type="predicted"/>
<dbReference type="PANTHER" id="PTHR12812:SF0">
    <property type="entry name" value="HEPARAN-SULFATE 6-O-SULFOTRANSFERASE"/>
    <property type="match status" value="1"/>
</dbReference>
<gene>
    <name evidence="7" type="ORF">DRW07_11170</name>
</gene>
<keyword evidence="2" id="KW-0808">Transferase</keyword>
<evidence type="ECO:0000256" key="5">
    <source>
        <dbReference type="ARBA" id="ARBA00023136"/>
    </source>
</evidence>
<dbReference type="SUPFAM" id="SSF52540">
    <property type="entry name" value="P-loop containing nucleoside triphosphate hydrolases"/>
    <property type="match status" value="1"/>
</dbReference>
<dbReference type="GO" id="GO:0017095">
    <property type="term" value="F:heparan sulfate 6-sulfotransferase activity"/>
    <property type="evidence" value="ECO:0007669"/>
    <property type="project" value="TreeGrafter"/>
</dbReference>
<sequence>MRSKKITLIRNRLRKTLYHSLRTNDARLPLLFVHTPKTGGTSFRMAAERSKKFKHVFCDYGEDNNKTTPVLNQLGYKLEGKEKEIGAFLSTQKDYMLTGHFGADKHMHHFFPYQSVIFIRDPVDRVISEYHHKTRLNEYSGSIEAFIREPRFKNVQYHQFGSLNPVYWGFVGLCEQYRESLSLINILFNLDLQLLRENQNPGKSQPKYKVDTALRELIVENNAKDMQIYGHCKALLSYRLSSQKQCVDWLYGGWRFTKTKIIGKAFKAFSNTPVTLALLINNKEVAQCKAEQHNPISCKGVRQPLQGHIGFTFNLNKLPVLNDDDNVEVVCAHSGQHLFRMD</sequence>
<dbReference type="InterPro" id="IPR005331">
    <property type="entry name" value="Sulfotransferase"/>
</dbReference>
<protein>
    <recommendedName>
        <fullName evidence="9">Sulfotransferase family protein</fullName>
    </recommendedName>
</protein>
<dbReference type="Proteomes" id="UP000275281">
    <property type="component" value="Unassembled WGS sequence"/>
</dbReference>
<evidence type="ECO:0000256" key="4">
    <source>
        <dbReference type="ARBA" id="ARBA00022989"/>
    </source>
</evidence>
<comment type="caution">
    <text evidence="7">The sequence shown here is derived from an EMBL/GenBank/DDBJ whole genome shotgun (WGS) entry which is preliminary data.</text>
</comment>
<name>A0A3N5YBX8_9ALTE</name>
<dbReference type="EMBL" id="RPOK01000003">
    <property type="protein sequence ID" value="RPJ66635.1"/>
    <property type="molecule type" value="Genomic_DNA"/>
</dbReference>
<evidence type="ECO:0008006" key="9">
    <source>
        <dbReference type="Google" id="ProtNLM"/>
    </source>
</evidence>
<keyword evidence="4" id="KW-1133">Transmembrane helix</keyword>
<dbReference type="PANTHER" id="PTHR12812">
    <property type="entry name" value="HEPARAN SULFATE 6-O-SULFOTRANSFERASE 3"/>
    <property type="match status" value="1"/>
</dbReference>
<dbReference type="RefSeq" id="WP_124027992.1">
    <property type="nucleotide sequence ID" value="NZ_JBHRSN010000006.1"/>
</dbReference>
<evidence type="ECO:0000313" key="8">
    <source>
        <dbReference type="Proteomes" id="UP000275281"/>
    </source>
</evidence>
<dbReference type="InterPro" id="IPR027417">
    <property type="entry name" value="P-loop_NTPase"/>
</dbReference>
<evidence type="ECO:0000256" key="6">
    <source>
        <dbReference type="ARBA" id="ARBA00023180"/>
    </source>
</evidence>
<dbReference type="Pfam" id="PF03567">
    <property type="entry name" value="Sulfotransfer_2"/>
    <property type="match status" value="1"/>
</dbReference>
<keyword evidence="5" id="KW-0472">Membrane</keyword>
<dbReference type="InterPro" id="IPR010635">
    <property type="entry name" value="Heparan_SO4-6-sulfoTrfase"/>
</dbReference>